<keyword evidence="6" id="KW-1185">Reference proteome</keyword>
<keyword evidence="2 5" id="KW-0378">Hydrolase</keyword>
<dbReference type="SUPFAM" id="SSF53474">
    <property type="entry name" value="alpha/beta-Hydrolases"/>
    <property type="match status" value="1"/>
</dbReference>
<dbReference type="Gene3D" id="3.40.50.1820">
    <property type="entry name" value="alpha/beta hydrolase"/>
    <property type="match status" value="1"/>
</dbReference>
<feature type="domain" description="Epoxide hydrolase N-terminal" evidence="4">
    <location>
        <begin position="2"/>
        <end position="102"/>
    </location>
</feature>
<dbReference type="RefSeq" id="WP_161482345.1">
    <property type="nucleotide sequence ID" value="NZ_WXEW01000008.1"/>
</dbReference>
<evidence type="ECO:0000259" key="4">
    <source>
        <dbReference type="Pfam" id="PF06441"/>
    </source>
</evidence>
<feature type="active site" description="Proton donor" evidence="3">
    <location>
        <position position="374"/>
    </location>
</feature>
<protein>
    <submittedName>
        <fullName evidence="5">Alpha/beta fold hydrolase</fullName>
    </submittedName>
</protein>
<proteinExistence type="inferred from homology"/>
<feature type="active site" description="Nucleophile" evidence="3">
    <location>
        <position position="174"/>
    </location>
</feature>
<accession>A0A7C9JHY1</accession>
<evidence type="ECO:0000256" key="1">
    <source>
        <dbReference type="ARBA" id="ARBA00010088"/>
    </source>
</evidence>
<evidence type="ECO:0000313" key="5">
    <source>
        <dbReference type="EMBL" id="NAS25243.1"/>
    </source>
</evidence>
<dbReference type="InterPro" id="IPR016292">
    <property type="entry name" value="Epoxide_hydrolase"/>
</dbReference>
<dbReference type="GO" id="GO:0004301">
    <property type="term" value="F:epoxide hydrolase activity"/>
    <property type="evidence" value="ECO:0007669"/>
    <property type="project" value="TreeGrafter"/>
</dbReference>
<dbReference type="PIRSF" id="PIRSF001112">
    <property type="entry name" value="Epoxide_hydrolase"/>
    <property type="match status" value="1"/>
</dbReference>
<reference evidence="5 6" key="1">
    <citation type="submission" date="2020-01" db="EMBL/GenBank/DDBJ databases">
        <title>Herbidospora sp. NEAU-GS84 nov., a novel actinomycete isolated from soil.</title>
        <authorList>
            <person name="Han L."/>
        </authorList>
    </citation>
    <scope>NUCLEOTIDE SEQUENCE [LARGE SCALE GENOMIC DNA]</scope>
    <source>
        <strain evidence="5 6">NEAU-GS84</strain>
    </source>
</reference>
<feature type="active site" description="Proton donor" evidence="3">
    <location>
        <position position="308"/>
    </location>
</feature>
<sequence length="411" mass="45968">MKIHVPDEVLDDLRRRLELTRLPADEGNDDGFYGVPVTRLRPLVDHWLDGYDWRKAEAAINAYDHEQVEVDGVPIHFMRRPGAGPDPTPLILTHGWPWTFWHWSKVVDALADPAAHGGDPADAFDVIVPSLPGFGFPGPLRNRPELNFWMVADLWHTLMTEVLGHERYAAAGCDIGALVTGQLGHKYADSLHGIHIGSGQKLTMFNGDRGWDLAQGQVLPDDLPPEIRDRIITFDRRFASHLAVHVLDSSTLAHALSDSPAGLLAWLLKRWDSWSDRSGGDPFTPDDLLTHTMIFWVNNSIGTSMRYYANANRHPWTPSHDRTPAVEAPTGITFVGYENPPGVTTDQRVAAFANSDRGGWYNHVNLTAHDRGGHFIPWEIPEEWVDDLRRTFRKARGRPGARRGSSPARSG</sequence>
<comment type="similarity">
    <text evidence="1">Belongs to the peptidase S33 family.</text>
</comment>
<dbReference type="EMBL" id="WXEW01000008">
    <property type="protein sequence ID" value="NAS25243.1"/>
    <property type="molecule type" value="Genomic_DNA"/>
</dbReference>
<evidence type="ECO:0000256" key="3">
    <source>
        <dbReference type="PIRSR" id="PIRSR001112-1"/>
    </source>
</evidence>
<evidence type="ECO:0000313" key="6">
    <source>
        <dbReference type="Proteomes" id="UP000479526"/>
    </source>
</evidence>
<organism evidence="5 6">
    <name type="scientific">Herbidospora solisilvae</name>
    <dbReference type="NCBI Taxonomy" id="2696284"/>
    <lineage>
        <taxon>Bacteria</taxon>
        <taxon>Bacillati</taxon>
        <taxon>Actinomycetota</taxon>
        <taxon>Actinomycetes</taxon>
        <taxon>Streptosporangiales</taxon>
        <taxon>Streptosporangiaceae</taxon>
        <taxon>Herbidospora</taxon>
    </lineage>
</organism>
<dbReference type="PANTHER" id="PTHR21661:SF71">
    <property type="entry name" value="EPOXIDE HYDROLASE N-TERMINAL DOMAIN-CONTAINING PROTEIN"/>
    <property type="match status" value="1"/>
</dbReference>
<dbReference type="Proteomes" id="UP000479526">
    <property type="component" value="Unassembled WGS sequence"/>
</dbReference>
<dbReference type="InterPro" id="IPR029058">
    <property type="entry name" value="AB_hydrolase_fold"/>
</dbReference>
<dbReference type="PANTHER" id="PTHR21661">
    <property type="entry name" value="EPOXIDE HYDROLASE 1-RELATED"/>
    <property type="match status" value="1"/>
</dbReference>
<dbReference type="AlphaFoldDB" id="A0A7C9JHY1"/>
<dbReference type="InterPro" id="IPR010497">
    <property type="entry name" value="Epoxide_hydro_N"/>
</dbReference>
<dbReference type="Pfam" id="PF06441">
    <property type="entry name" value="EHN"/>
    <property type="match status" value="1"/>
</dbReference>
<name>A0A7C9JHY1_9ACTN</name>
<gene>
    <name evidence="5" type="ORF">GT755_26620</name>
</gene>
<evidence type="ECO:0000256" key="2">
    <source>
        <dbReference type="ARBA" id="ARBA00022801"/>
    </source>
</evidence>
<dbReference type="GO" id="GO:0097176">
    <property type="term" value="P:epoxide metabolic process"/>
    <property type="evidence" value="ECO:0007669"/>
    <property type="project" value="TreeGrafter"/>
</dbReference>
<comment type="caution">
    <text evidence="5">The sequence shown here is derived from an EMBL/GenBank/DDBJ whole genome shotgun (WGS) entry which is preliminary data.</text>
</comment>